<dbReference type="InterPro" id="IPR007023">
    <property type="entry name" value="Ribosom_reg"/>
</dbReference>
<keyword evidence="4 5" id="KW-0539">Nucleus</keyword>
<evidence type="ECO:0000313" key="7">
    <source>
        <dbReference type="EMBL" id="KAK7729266.1"/>
    </source>
</evidence>
<reference evidence="7 8" key="1">
    <citation type="journal article" date="2023" name="PLoS ONE">
        <title>Cytospora paraplurivora sp. nov. isolated from orchards with fruit tree decline syndrome in Ontario, Canada.</title>
        <authorList>
            <person name="Ilyukhin E."/>
            <person name="Nguyen H.D.T."/>
            <person name="Castle A.J."/>
            <person name="Ellouze W."/>
        </authorList>
    </citation>
    <scope>NUCLEOTIDE SEQUENCE [LARGE SCALE GENOMIC DNA]</scope>
    <source>
        <strain evidence="7 8">FDS-564</strain>
    </source>
</reference>
<dbReference type="AlphaFoldDB" id="A0AAN9U453"/>
<evidence type="ECO:0000256" key="3">
    <source>
        <dbReference type="ARBA" id="ARBA00022517"/>
    </source>
</evidence>
<evidence type="ECO:0000256" key="6">
    <source>
        <dbReference type="SAM" id="MobiDB-lite"/>
    </source>
</evidence>
<dbReference type="EMBL" id="JAJSPL020000074">
    <property type="protein sequence ID" value="KAK7729266.1"/>
    <property type="molecule type" value="Genomic_DNA"/>
</dbReference>
<feature type="region of interest" description="Disordered" evidence="6">
    <location>
        <begin position="166"/>
        <end position="203"/>
    </location>
</feature>
<comment type="caution">
    <text evidence="7">The sequence shown here is derived from an EMBL/GenBank/DDBJ whole genome shotgun (WGS) entry which is preliminary data.</text>
</comment>
<dbReference type="Pfam" id="PF04939">
    <property type="entry name" value="RRS1"/>
    <property type="match status" value="1"/>
</dbReference>
<dbReference type="GO" id="GO:0042254">
    <property type="term" value="P:ribosome biogenesis"/>
    <property type="evidence" value="ECO:0007669"/>
    <property type="project" value="UniProtKB-KW"/>
</dbReference>
<comment type="similarity">
    <text evidence="2 5">Belongs to the RRS1 family.</text>
</comment>
<feature type="compositionally biased region" description="Basic residues" evidence="6">
    <location>
        <begin position="186"/>
        <end position="203"/>
    </location>
</feature>
<protein>
    <recommendedName>
        <fullName evidence="5">Ribosome biogenesis regulatory protein</fullName>
    </recommendedName>
</protein>
<evidence type="ECO:0000313" key="8">
    <source>
        <dbReference type="Proteomes" id="UP001320245"/>
    </source>
</evidence>
<name>A0AAN9U453_9PEZI</name>
<comment type="function">
    <text evidence="5">Involved in ribosomal large subunit assembly.</text>
</comment>
<evidence type="ECO:0000256" key="5">
    <source>
        <dbReference type="RuleBase" id="RU364132"/>
    </source>
</evidence>
<accession>A0AAN9U453</accession>
<comment type="subcellular location">
    <subcellularLocation>
        <location evidence="1 5">Nucleus</location>
    </subcellularLocation>
</comment>
<evidence type="ECO:0000256" key="2">
    <source>
        <dbReference type="ARBA" id="ARBA00010077"/>
    </source>
</evidence>
<sequence>MAATTTTTTNTRPKLPVTVEKPTPYTFDLGLLLATDPNPLDLDPEDLEASLAAVARDGAQALVNQLLTTCPITSSKADGVLLSLPPAATPLPREKPLPAARAATRWEQFAARKGIKPKTREQRKNLRWNEGSGEWEKKWGYKGPRERGPDAKVQADWVVEVSRAKEEKLKGTETIRGEGRRERKEKIRRNERKARSNARHANK</sequence>
<organism evidence="7 8">
    <name type="scientific">Cytospora paraplurivora</name>
    <dbReference type="NCBI Taxonomy" id="2898453"/>
    <lineage>
        <taxon>Eukaryota</taxon>
        <taxon>Fungi</taxon>
        <taxon>Dikarya</taxon>
        <taxon>Ascomycota</taxon>
        <taxon>Pezizomycotina</taxon>
        <taxon>Sordariomycetes</taxon>
        <taxon>Sordariomycetidae</taxon>
        <taxon>Diaporthales</taxon>
        <taxon>Cytosporaceae</taxon>
        <taxon>Cytospora</taxon>
    </lineage>
</organism>
<dbReference type="Proteomes" id="UP001320245">
    <property type="component" value="Unassembled WGS sequence"/>
</dbReference>
<evidence type="ECO:0000256" key="4">
    <source>
        <dbReference type="ARBA" id="ARBA00023242"/>
    </source>
</evidence>
<gene>
    <name evidence="7" type="primary">RRS1</name>
    <name evidence="7" type="ORF">SLS53_009297</name>
</gene>
<proteinExistence type="inferred from homology"/>
<keyword evidence="3 5" id="KW-0690">Ribosome biogenesis</keyword>
<dbReference type="GO" id="GO:0005634">
    <property type="term" value="C:nucleus"/>
    <property type="evidence" value="ECO:0007669"/>
    <property type="project" value="UniProtKB-SubCell"/>
</dbReference>
<keyword evidence="8" id="KW-1185">Reference proteome</keyword>
<evidence type="ECO:0000256" key="1">
    <source>
        <dbReference type="ARBA" id="ARBA00004123"/>
    </source>
</evidence>
<feature type="compositionally biased region" description="Basic and acidic residues" evidence="6">
    <location>
        <begin position="166"/>
        <end position="185"/>
    </location>
</feature>